<reference evidence="1" key="2">
    <citation type="journal article" date="2015" name="Fish Shellfish Immunol.">
        <title>Early steps in the European eel (Anguilla anguilla)-Vibrio vulnificus interaction in the gills: Role of the RtxA13 toxin.</title>
        <authorList>
            <person name="Callol A."/>
            <person name="Pajuelo D."/>
            <person name="Ebbesson L."/>
            <person name="Teles M."/>
            <person name="MacKenzie S."/>
            <person name="Amaro C."/>
        </authorList>
    </citation>
    <scope>NUCLEOTIDE SEQUENCE</scope>
</reference>
<reference evidence="1" key="1">
    <citation type="submission" date="2014-11" db="EMBL/GenBank/DDBJ databases">
        <authorList>
            <person name="Amaro Gonzalez C."/>
        </authorList>
    </citation>
    <scope>NUCLEOTIDE SEQUENCE</scope>
</reference>
<name>A0A0E9P5J3_ANGAN</name>
<accession>A0A0E9P5J3</accession>
<organism evidence="1">
    <name type="scientific">Anguilla anguilla</name>
    <name type="common">European freshwater eel</name>
    <name type="synonym">Muraena anguilla</name>
    <dbReference type="NCBI Taxonomy" id="7936"/>
    <lineage>
        <taxon>Eukaryota</taxon>
        <taxon>Metazoa</taxon>
        <taxon>Chordata</taxon>
        <taxon>Craniata</taxon>
        <taxon>Vertebrata</taxon>
        <taxon>Euteleostomi</taxon>
        <taxon>Actinopterygii</taxon>
        <taxon>Neopterygii</taxon>
        <taxon>Teleostei</taxon>
        <taxon>Anguilliformes</taxon>
        <taxon>Anguillidae</taxon>
        <taxon>Anguilla</taxon>
    </lineage>
</organism>
<dbReference type="AlphaFoldDB" id="A0A0E9P5J3"/>
<dbReference type="EMBL" id="GBXM01099598">
    <property type="protein sequence ID" value="JAH08979.1"/>
    <property type="molecule type" value="Transcribed_RNA"/>
</dbReference>
<protein>
    <submittedName>
        <fullName evidence="1">Uncharacterized protein</fullName>
    </submittedName>
</protein>
<evidence type="ECO:0000313" key="1">
    <source>
        <dbReference type="EMBL" id="JAG99740.1"/>
    </source>
</evidence>
<sequence>MKGVTARRQDYYTIELSLNKGKDWVKTNMKHCFFKQRHRL</sequence>
<dbReference type="EMBL" id="GBXM01108836">
    <property type="protein sequence ID" value="JAG99740.1"/>
    <property type="molecule type" value="Transcribed_RNA"/>
</dbReference>
<proteinExistence type="predicted"/>